<dbReference type="EMBL" id="CP005386">
    <property type="protein sequence ID" value="AGL27126.1"/>
    <property type="molecule type" value="Genomic_DNA"/>
</dbReference>
<dbReference type="AlphaFoldDB" id="R4MGQ5"/>
<protein>
    <submittedName>
        <fullName evidence="1">Uncharacterized protein</fullName>
    </submittedName>
</protein>
<dbReference type="Proteomes" id="UP000013548">
    <property type="component" value="Chromosome"/>
</dbReference>
<dbReference type="BioCyc" id="MTUB1310114:G13A2-1691-MONOMER"/>
<name>R4MGQ5_MYCTX</name>
<proteinExistence type="predicted"/>
<gene>
    <name evidence="1" type="ORF">J113_11485</name>
</gene>
<dbReference type="HOGENOM" id="CLU_1494695_0_0_11"/>
<organism evidence="1 2">
    <name type="scientific">Mycobacterium tuberculosis CAS/NITR204</name>
    <dbReference type="NCBI Taxonomy" id="1310114"/>
    <lineage>
        <taxon>Bacteria</taxon>
        <taxon>Bacillati</taxon>
        <taxon>Actinomycetota</taxon>
        <taxon>Actinomycetes</taxon>
        <taxon>Mycobacteriales</taxon>
        <taxon>Mycobacteriaceae</taxon>
        <taxon>Mycobacterium</taxon>
        <taxon>Mycobacterium tuberculosis complex</taxon>
    </lineage>
</organism>
<dbReference type="PATRIC" id="fig|1310114.3.peg.2406"/>
<evidence type="ECO:0000313" key="2">
    <source>
        <dbReference type="Proteomes" id="UP000013548"/>
    </source>
</evidence>
<dbReference type="KEGG" id="mtuc:J113_11485"/>
<reference evidence="1 2" key="1">
    <citation type="journal article" date="2013" name="Genome Announc.">
        <title>Whole-Genome Sequences of Four Clinical Isolates of Mycobacterium tuberculosis from Tamil Nadu, South India.</title>
        <authorList>
            <person name="Narayanan S."/>
            <person name="Deshpande U."/>
        </authorList>
    </citation>
    <scope>NUCLEOTIDE SEQUENCE [LARGE SCALE GENOMIC DNA]</scope>
    <source>
        <strain evidence="1 2">CAS/NITR204</strain>
    </source>
</reference>
<sequence length="180" mass="19195">MDTTDPARRNQIQHCRGVHLVDVADQADVGGHAVDGDAAPHGGEQLRVLAGDPDGIRSVRVDQVDQFPAHLTEQHHPGHVEHFGCGDPESALEVALDAEPPQHGGDLRPPAVHHDGMDAAVAQKRHVGGERAPQRVVGHRVAAVFDDDDLAVQLLEPGQGLGQHLRFDVGGQCFDAAHEL</sequence>
<evidence type="ECO:0000313" key="1">
    <source>
        <dbReference type="EMBL" id="AGL27126.1"/>
    </source>
</evidence>
<accession>R4MGQ5</accession>